<evidence type="ECO:0000259" key="11">
    <source>
        <dbReference type="Pfam" id="PF01284"/>
    </source>
</evidence>
<evidence type="ECO:0000256" key="3">
    <source>
        <dbReference type="ARBA" id="ARBA00022723"/>
    </source>
</evidence>
<dbReference type="InterPro" id="IPR018957">
    <property type="entry name" value="Znf_C3HC4_RING-type"/>
</dbReference>
<feature type="transmembrane region" description="Helical" evidence="9">
    <location>
        <begin position="899"/>
        <end position="921"/>
    </location>
</feature>
<feature type="compositionally biased region" description="Low complexity" evidence="8">
    <location>
        <begin position="728"/>
        <end position="748"/>
    </location>
</feature>
<feature type="compositionally biased region" description="Basic and acidic residues" evidence="8">
    <location>
        <begin position="30"/>
        <end position="39"/>
    </location>
</feature>
<dbReference type="Pfam" id="PF00097">
    <property type="entry name" value="zf-C3HC4"/>
    <property type="match status" value="1"/>
</dbReference>
<evidence type="ECO:0000256" key="6">
    <source>
        <dbReference type="ARBA" id="ARBA00022989"/>
    </source>
</evidence>
<feature type="region of interest" description="Disordered" evidence="8">
    <location>
        <begin position="718"/>
        <end position="748"/>
    </location>
</feature>
<feature type="compositionally biased region" description="Low complexity" evidence="8">
    <location>
        <begin position="112"/>
        <end position="125"/>
    </location>
</feature>
<feature type="compositionally biased region" description="Polar residues" evidence="8">
    <location>
        <begin position="246"/>
        <end position="255"/>
    </location>
</feature>
<evidence type="ECO:0000256" key="7">
    <source>
        <dbReference type="ARBA" id="ARBA00023136"/>
    </source>
</evidence>
<feature type="compositionally biased region" description="Polar residues" evidence="8">
    <location>
        <begin position="130"/>
        <end position="148"/>
    </location>
</feature>
<feature type="compositionally biased region" description="Low complexity" evidence="8">
    <location>
        <begin position="222"/>
        <end position="231"/>
    </location>
</feature>
<sequence length="1020" mass="111462">MTSQPKDLPPASPSSPTAGADPLARQRSITGEKVRRTVEYFESPDVSSSGAGSDPGSAGQAPPDSSTKRRPSVSQKLREKVKELALEMELDRDIRPVREEEHAAYFQGASDAAATTATATAVTTTPPSPRITTALTPVSRPESTSPVFSTPEFDRYLEQRKRESADVSAITGSDTSQSVTPPAASIRAQSRQASHHAQPRLSVLSEPDTILETTMSTITAADDVDTSAVDSPRNSSALPLPLRISASGTQGSRRSSASYAVEVARLAKYIPVLKVFHKPKRQSSDRSLKSRHSTGSEGGSSPDTSRTGKSGLPWKRKAKGKRRYKKGGRQKQSTDTAVAAAAAAATSTSAAESAMATAAPTSSTIAVKNEAQADAAAQHSPPDAHLRRKRASTGSTRTDSAGGESDGDHASDSDDEDGSAHNTSNGSWVTDASGTSGEPDLTGLGAELSRDIPPADHCSGDDRRPAAAPAATTAKPTPPREKRDHIDCASCLEYAETVSHRSRLSRASSLDEQQLRRSHRGDLGSRRKGGRGDVDREAFLPLDVSTPNVSGHGAQLSSPPLSPRSVDADAETRSLDRAMSQRERRRSIRWRSEEHADYAGQDRYPPPMASRRFQAYGSRRDYMDRSMGHRGEADPHWTGHAHYSDDRPRDSFHHTYRSRRRPEVHEHHFEGHARETSQQVRCEFCFEYAHEPRTLSCRHTYCRGCLQRIVDDGDLRQRSWTSLPMPPHQQQQQYPHQHQQHPQQQQYPQMPMPTFFPPYMTGMMPGAMPPSGFMLPGRSPFMPGMPMPGAFGLPGSPVPNVGPTVAGAGAAQPGDAANEVEPSRLEEGDHVPPSDGEDDAKDTKKSKPPSPEVRRPNRRRFLLRVAQLVASIGAFSFVAGATPYSKSEGPKFEDNTAYYFLYIMAVVSFLLSAAHCAYYYLRLKRGRAKFNQWYLTGVDFFMFLFWGAEVSVLLSKHSCPSSAFQGWCTFFNVAIFFGFLLFATYFVATGWDLVGIWVAARRRRAERMPNVQTRSSISNA</sequence>
<feature type="compositionally biased region" description="Polar residues" evidence="8">
    <location>
        <begin position="170"/>
        <end position="180"/>
    </location>
</feature>
<feature type="region of interest" description="Disordered" evidence="8">
    <location>
        <begin position="108"/>
        <end position="203"/>
    </location>
</feature>
<evidence type="ECO:0008006" key="14">
    <source>
        <dbReference type="Google" id="ProtNLM"/>
    </source>
</evidence>
<dbReference type="InterPro" id="IPR013083">
    <property type="entry name" value="Znf_RING/FYVE/PHD"/>
</dbReference>
<feature type="compositionally biased region" description="Low complexity" evidence="8">
    <location>
        <begin position="43"/>
        <end position="63"/>
    </location>
</feature>
<reference evidence="13" key="1">
    <citation type="journal article" date="2018" name="Nat. Microbiol.">
        <title>Leveraging single-cell genomics to expand the fungal tree of life.</title>
        <authorList>
            <person name="Ahrendt S.R."/>
            <person name="Quandt C.A."/>
            <person name="Ciobanu D."/>
            <person name="Clum A."/>
            <person name="Salamov A."/>
            <person name="Andreopoulos B."/>
            <person name="Cheng J.F."/>
            <person name="Woyke T."/>
            <person name="Pelin A."/>
            <person name="Henrissat B."/>
            <person name="Reynolds N.K."/>
            <person name="Benny G.L."/>
            <person name="Smith M.E."/>
            <person name="James T.Y."/>
            <person name="Grigoriev I.V."/>
        </authorList>
    </citation>
    <scope>NUCLEOTIDE SEQUENCE [LARGE SCALE GENOMIC DNA]</scope>
    <source>
        <strain evidence="13">RSA 1356</strain>
    </source>
</reference>
<feature type="region of interest" description="Disordered" evidence="8">
    <location>
        <begin position="279"/>
        <end position="336"/>
    </location>
</feature>
<dbReference type="SUPFAM" id="SSF57850">
    <property type="entry name" value="RING/U-box"/>
    <property type="match status" value="1"/>
</dbReference>
<feature type="transmembrane region" description="Helical" evidence="9">
    <location>
        <begin position="974"/>
        <end position="1000"/>
    </location>
</feature>
<keyword evidence="13" id="KW-1185">Reference proteome</keyword>
<feature type="compositionally biased region" description="Low complexity" evidence="8">
    <location>
        <begin position="183"/>
        <end position="192"/>
    </location>
</feature>
<dbReference type="InterPro" id="IPR017907">
    <property type="entry name" value="Znf_RING_CS"/>
</dbReference>
<proteinExistence type="predicted"/>
<dbReference type="Pfam" id="PF01284">
    <property type="entry name" value="MARVEL"/>
    <property type="match status" value="1"/>
</dbReference>
<feature type="domain" description="MARVEL" evidence="11">
    <location>
        <begin position="860"/>
        <end position="989"/>
    </location>
</feature>
<evidence type="ECO:0000256" key="9">
    <source>
        <dbReference type="SAM" id="Phobius"/>
    </source>
</evidence>
<feature type="region of interest" description="Disordered" evidence="8">
    <location>
        <begin position="499"/>
        <end position="588"/>
    </location>
</feature>
<feature type="compositionally biased region" description="Polar residues" evidence="8">
    <location>
        <begin position="422"/>
        <end position="436"/>
    </location>
</feature>
<feature type="transmembrane region" description="Helical" evidence="9">
    <location>
        <begin position="861"/>
        <end position="879"/>
    </location>
</feature>
<dbReference type="PROSITE" id="PS00518">
    <property type="entry name" value="ZF_RING_1"/>
    <property type="match status" value="1"/>
</dbReference>
<feature type="region of interest" description="Disordered" evidence="8">
    <location>
        <begin position="370"/>
        <end position="484"/>
    </location>
</feature>
<feature type="compositionally biased region" description="Basic and acidic residues" evidence="8">
    <location>
        <begin position="821"/>
        <end position="832"/>
    </location>
</feature>
<dbReference type="AlphaFoldDB" id="A0A4P9XHV9"/>
<feature type="compositionally biased region" description="Low complexity" evidence="8">
    <location>
        <begin position="466"/>
        <end position="475"/>
    </location>
</feature>
<feature type="compositionally biased region" description="Low complexity" evidence="8">
    <location>
        <begin position="806"/>
        <end position="817"/>
    </location>
</feature>
<feature type="compositionally biased region" description="Basic and acidic residues" evidence="8">
    <location>
        <begin position="448"/>
        <end position="465"/>
    </location>
</feature>
<keyword evidence="6 9" id="KW-1133">Transmembrane helix</keyword>
<feature type="compositionally biased region" description="Basic and acidic residues" evidence="8">
    <location>
        <begin position="520"/>
        <end position="538"/>
    </location>
</feature>
<feature type="region of interest" description="Disordered" evidence="8">
    <location>
        <begin position="630"/>
        <end position="650"/>
    </location>
</feature>
<organism evidence="12 13">
    <name type="scientific">Thamnocephalis sphaerospora</name>
    <dbReference type="NCBI Taxonomy" id="78915"/>
    <lineage>
        <taxon>Eukaryota</taxon>
        <taxon>Fungi</taxon>
        <taxon>Fungi incertae sedis</taxon>
        <taxon>Zoopagomycota</taxon>
        <taxon>Zoopagomycotina</taxon>
        <taxon>Zoopagomycetes</taxon>
        <taxon>Zoopagales</taxon>
        <taxon>Sigmoideomycetaceae</taxon>
        <taxon>Thamnocephalis</taxon>
    </lineage>
</organism>
<evidence type="ECO:0000313" key="12">
    <source>
        <dbReference type="EMBL" id="RKP05258.1"/>
    </source>
</evidence>
<gene>
    <name evidence="12" type="ORF">THASP1DRAFT_32903</name>
</gene>
<dbReference type="Gene3D" id="3.30.40.10">
    <property type="entry name" value="Zinc/RING finger domain, C3HC4 (zinc finger)"/>
    <property type="match status" value="1"/>
</dbReference>
<name>A0A4P9XHV9_9FUNG</name>
<evidence type="ECO:0000256" key="4">
    <source>
        <dbReference type="ARBA" id="ARBA00022771"/>
    </source>
</evidence>
<keyword evidence="4" id="KW-0863">Zinc-finger</keyword>
<evidence type="ECO:0000313" key="13">
    <source>
        <dbReference type="Proteomes" id="UP000271241"/>
    </source>
</evidence>
<dbReference type="InterPro" id="IPR008253">
    <property type="entry name" value="Marvel"/>
</dbReference>
<feature type="transmembrane region" description="Helical" evidence="9">
    <location>
        <begin position="933"/>
        <end position="954"/>
    </location>
</feature>
<dbReference type="OrthoDB" id="3253553at2759"/>
<feature type="compositionally biased region" description="Polar residues" evidence="8">
    <location>
        <begin position="545"/>
        <end position="559"/>
    </location>
</feature>
<dbReference type="STRING" id="78915.A0A4P9XHV9"/>
<feature type="region of interest" description="Disordered" evidence="8">
    <location>
        <begin position="1"/>
        <end position="77"/>
    </location>
</feature>
<keyword evidence="5" id="KW-0862">Zinc</keyword>
<keyword evidence="2 9" id="KW-0812">Transmembrane</keyword>
<feature type="compositionally biased region" description="Basic residues" evidence="8">
    <location>
        <begin position="314"/>
        <end position="329"/>
    </location>
</feature>
<evidence type="ECO:0000256" key="5">
    <source>
        <dbReference type="ARBA" id="ARBA00022833"/>
    </source>
</evidence>
<feature type="region of interest" description="Disordered" evidence="8">
    <location>
        <begin position="802"/>
        <end position="856"/>
    </location>
</feature>
<accession>A0A4P9XHV9</accession>
<feature type="domain" description="Zinc finger C3HC4 RING-type" evidence="10">
    <location>
        <begin position="682"/>
        <end position="711"/>
    </location>
</feature>
<feature type="region of interest" description="Disordered" evidence="8">
    <location>
        <begin position="222"/>
        <end position="255"/>
    </location>
</feature>
<dbReference type="GO" id="GO:0008270">
    <property type="term" value="F:zinc ion binding"/>
    <property type="evidence" value="ECO:0007669"/>
    <property type="project" value="UniProtKB-KW"/>
</dbReference>
<feature type="compositionally biased region" description="Basic and acidic residues" evidence="8">
    <location>
        <begin position="152"/>
        <end position="165"/>
    </location>
</feature>
<dbReference type="Proteomes" id="UP000271241">
    <property type="component" value="Unassembled WGS sequence"/>
</dbReference>
<evidence type="ECO:0000259" key="10">
    <source>
        <dbReference type="Pfam" id="PF00097"/>
    </source>
</evidence>
<protein>
    <recommendedName>
        <fullName evidence="14">RING-type domain-containing protein</fullName>
    </recommendedName>
</protein>
<evidence type="ECO:0000256" key="2">
    <source>
        <dbReference type="ARBA" id="ARBA00022692"/>
    </source>
</evidence>
<feature type="compositionally biased region" description="Basic and acidic residues" evidence="8">
    <location>
        <begin position="566"/>
        <end position="582"/>
    </location>
</feature>
<feature type="compositionally biased region" description="Polar residues" evidence="8">
    <location>
        <begin position="293"/>
        <end position="308"/>
    </location>
</feature>
<evidence type="ECO:0000256" key="8">
    <source>
        <dbReference type="SAM" id="MobiDB-lite"/>
    </source>
</evidence>
<evidence type="ECO:0000256" key="1">
    <source>
        <dbReference type="ARBA" id="ARBA00004141"/>
    </source>
</evidence>
<dbReference type="EMBL" id="KZ993195">
    <property type="protein sequence ID" value="RKP05258.1"/>
    <property type="molecule type" value="Genomic_DNA"/>
</dbReference>
<dbReference type="GO" id="GO:0016020">
    <property type="term" value="C:membrane"/>
    <property type="evidence" value="ECO:0007669"/>
    <property type="project" value="UniProtKB-SubCell"/>
</dbReference>
<keyword evidence="3" id="KW-0479">Metal-binding</keyword>
<keyword evidence="7 9" id="KW-0472">Membrane</keyword>
<comment type="subcellular location">
    <subcellularLocation>
        <location evidence="1">Membrane</location>
        <topology evidence="1">Multi-pass membrane protein</topology>
    </subcellularLocation>
</comment>